<dbReference type="GO" id="GO:0005886">
    <property type="term" value="C:plasma membrane"/>
    <property type="evidence" value="ECO:0007669"/>
    <property type="project" value="UniProtKB-SubCell"/>
</dbReference>
<keyword evidence="5 6" id="KW-0472">Membrane</keyword>
<evidence type="ECO:0000256" key="5">
    <source>
        <dbReference type="ARBA" id="ARBA00023136"/>
    </source>
</evidence>
<reference evidence="8" key="1">
    <citation type="submission" date="2006-05" db="EMBL/GenBank/DDBJ databases">
        <title>Annotation of the draft genome assembly of Desulfuromonas acetoxidans DSM 684.</title>
        <authorList>
            <consortium name="US DOE Joint Genome Institute (JGI-ORNL)"/>
            <person name="Larimer F."/>
            <person name="Land M."/>
            <person name="Hauser L."/>
        </authorList>
    </citation>
    <scope>NUCLEOTIDE SEQUENCE [LARGE SCALE GENOMIC DNA]</scope>
    <source>
        <strain evidence="8">DSM 684</strain>
    </source>
</reference>
<comment type="caution">
    <text evidence="8">The sequence shown here is derived from an EMBL/GenBank/DDBJ whole genome shotgun (WGS) entry which is preliminary data.</text>
</comment>
<dbReference type="InterPro" id="IPR004797">
    <property type="entry name" value="Competence_ComEC/Rec2"/>
</dbReference>
<dbReference type="Pfam" id="PF00753">
    <property type="entry name" value="Lactamase_B"/>
    <property type="match status" value="1"/>
</dbReference>
<dbReference type="Proteomes" id="UP000005695">
    <property type="component" value="Unassembled WGS sequence"/>
</dbReference>
<dbReference type="Gene3D" id="3.60.15.10">
    <property type="entry name" value="Ribonuclease Z/Hydroxyacylglutathione hydrolase-like"/>
    <property type="match status" value="1"/>
</dbReference>
<keyword evidence="4 6" id="KW-1133">Transmembrane helix</keyword>
<dbReference type="OrthoDB" id="9790149at2"/>
<feature type="transmembrane region" description="Helical" evidence="6">
    <location>
        <begin position="501"/>
        <end position="519"/>
    </location>
</feature>
<name>Q1JVG3_DESA6</name>
<dbReference type="InterPro" id="IPR001279">
    <property type="entry name" value="Metallo-B-lactamas"/>
</dbReference>
<dbReference type="NCBIfam" id="TIGR00361">
    <property type="entry name" value="ComEC_Rec2"/>
    <property type="match status" value="1"/>
</dbReference>
<feature type="transmembrane region" description="Helical" evidence="6">
    <location>
        <begin position="379"/>
        <end position="401"/>
    </location>
</feature>
<dbReference type="GO" id="GO:0030420">
    <property type="term" value="P:establishment of competence for transformation"/>
    <property type="evidence" value="ECO:0007669"/>
    <property type="project" value="InterPro"/>
</dbReference>
<evidence type="ECO:0000313" key="8">
    <source>
        <dbReference type="EMBL" id="EAT14234.1"/>
    </source>
</evidence>
<dbReference type="PANTHER" id="PTHR30619">
    <property type="entry name" value="DNA INTERNALIZATION/COMPETENCE PROTEIN COMEC/REC2"/>
    <property type="match status" value="1"/>
</dbReference>
<dbReference type="RefSeq" id="WP_006003211.1">
    <property type="nucleotide sequence ID" value="NZ_AAEW02000040.1"/>
</dbReference>
<dbReference type="InterPro" id="IPR052159">
    <property type="entry name" value="Competence_DNA_uptake"/>
</dbReference>
<dbReference type="InterPro" id="IPR025405">
    <property type="entry name" value="DUF4131"/>
</dbReference>
<reference evidence="8" key="2">
    <citation type="submission" date="2006-05" db="EMBL/GenBank/DDBJ databases">
        <title>Sequencing of the draft genome and assembly of Desulfuromonas acetoxidans DSM 684.</title>
        <authorList>
            <consortium name="US DOE Joint Genome Institute (JGI-PGF)"/>
            <person name="Copeland A."/>
            <person name="Lucas S."/>
            <person name="Lapidus A."/>
            <person name="Barry K."/>
            <person name="Detter J.C."/>
            <person name="Glavina del Rio T."/>
            <person name="Hammon N."/>
            <person name="Israni S."/>
            <person name="Dalin E."/>
            <person name="Tice H."/>
            <person name="Bruce D."/>
            <person name="Pitluck S."/>
            <person name="Richardson P."/>
        </authorList>
    </citation>
    <scope>NUCLEOTIDE SEQUENCE [LARGE SCALE GENOMIC DNA]</scope>
    <source>
        <strain evidence="8">DSM 684</strain>
    </source>
</reference>
<dbReference type="CDD" id="cd07731">
    <property type="entry name" value="ComA-like_MBL-fold"/>
    <property type="match status" value="1"/>
</dbReference>
<sequence length="783" mass="86427">MLHSYRQLGSWLLLLSYSLGLVLASYEHHLPTTFMLIPVLLWAMAPFQRHGQGLSRTSATIICMLFLGQFCYHQAWSVTQAEIPSGKQQITATVIRLESQPQRWRMDVTVEKPEILSGQRIRVHLLDSHCPLLPGDTLSWTGKLRRPRRFGTPGEFDYPRYLANLGISASGYITSSKQIEVKHPTTIPSPLVAVERWRSQLGQAIATKINHPQTPFLISLVLGEKSRLTPAQRQDLAQFGLSHLFAISGLHLGLLASMLYLVVQKLYRRSTRALMWCPLQQAVAVLILPPLLFYLLLSGGALPTWRAGLLIALAAWLTVRHRHVRPDDLLYSIALLILLVKPLALFGASFQLSFAGVAALILVLPTWRDWQQHRWQRWLALPPLVTLTATVATLPIALWHFHVLAPAALVNNLYAVPLVGLVILPVTLLATALLATGLPGAPLLFHTAGDLLNGILSVATTISQGFLAAQRLYLTVPHHLVLAGISITLLALLAKHRRLTVASLTTTLLGGAILGVTSMPPSTLQLSALSVGQGDCLLLQRANGTTCLIDGGGLYSQTFDVGERLVAPALGRLGVDQIDTVILTHDHPDHRKGLIHILEHFPVKSFWCSTTPELLHDSLQYVLGTHDIPVRVFSAGWTDVEHTADQQLSVFVAPQPHNKNDQSLVVYVRNHHQGILLCGDLEHHGVEQLLADPPPGPVNVIKLPHHGSRHSAHESLLHDLQPAWAIATVGYRNRYHFPHSAVIDTLATMPTTLIRTDRDGSVRLIQSIDGWQRHNLATKLPWP</sequence>
<dbReference type="SUPFAM" id="SSF56281">
    <property type="entry name" value="Metallo-hydrolase/oxidoreductase"/>
    <property type="match status" value="1"/>
</dbReference>
<dbReference type="AlphaFoldDB" id="Q1JVG3"/>
<feature type="transmembrane region" description="Helical" evidence="6">
    <location>
        <begin position="350"/>
        <end position="367"/>
    </location>
</feature>
<dbReference type="InterPro" id="IPR004477">
    <property type="entry name" value="ComEC_N"/>
</dbReference>
<organism evidence="8 9">
    <name type="scientific">Desulfuromonas acetoxidans (strain DSM 684 / 11070)</name>
    <dbReference type="NCBI Taxonomy" id="281689"/>
    <lineage>
        <taxon>Bacteria</taxon>
        <taxon>Pseudomonadati</taxon>
        <taxon>Thermodesulfobacteriota</taxon>
        <taxon>Desulfuromonadia</taxon>
        <taxon>Desulfuromonadales</taxon>
        <taxon>Desulfuromonadaceae</taxon>
        <taxon>Desulfuromonas</taxon>
    </lineage>
</organism>
<evidence type="ECO:0000313" key="9">
    <source>
        <dbReference type="Proteomes" id="UP000005695"/>
    </source>
</evidence>
<keyword evidence="2" id="KW-1003">Cell membrane</keyword>
<feature type="transmembrane region" description="Helical" evidence="6">
    <location>
        <begin position="451"/>
        <end position="470"/>
    </location>
</feature>
<dbReference type="PANTHER" id="PTHR30619:SF1">
    <property type="entry name" value="RECOMBINATION PROTEIN 2"/>
    <property type="match status" value="1"/>
</dbReference>
<feature type="transmembrane region" description="Helical" evidence="6">
    <location>
        <begin position="413"/>
        <end position="439"/>
    </location>
</feature>
<comment type="subcellular location">
    <subcellularLocation>
        <location evidence="1">Cell membrane</location>
        <topology evidence="1">Multi-pass membrane protein</topology>
    </subcellularLocation>
</comment>
<dbReference type="InterPro" id="IPR035681">
    <property type="entry name" value="ComA-like_MBL"/>
</dbReference>
<dbReference type="Pfam" id="PF13567">
    <property type="entry name" value="DUF4131"/>
    <property type="match status" value="1"/>
</dbReference>
<evidence type="ECO:0000256" key="4">
    <source>
        <dbReference type="ARBA" id="ARBA00022989"/>
    </source>
</evidence>
<feature type="domain" description="Metallo-beta-lactamase" evidence="7">
    <location>
        <begin position="533"/>
        <end position="731"/>
    </location>
</feature>
<dbReference type="InterPro" id="IPR036866">
    <property type="entry name" value="RibonucZ/Hydroxyglut_hydro"/>
</dbReference>
<dbReference type="SMART" id="SM00849">
    <property type="entry name" value="Lactamase_B"/>
    <property type="match status" value="1"/>
</dbReference>
<evidence type="ECO:0000256" key="6">
    <source>
        <dbReference type="SAM" id="Phobius"/>
    </source>
</evidence>
<dbReference type="NCBIfam" id="TIGR00360">
    <property type="entry name" value="ComEC_N-term"/>
    <property type="match status" value="1"/>
</dbReference>
<evidence type="ECO:0000256" key="2">
    <source>
        <dbReference type="ARBA" id="ARBA00022475"/>
    </source>
</evidence>
<gene>
    <name evidence="8" type="ORF">Dace_0071</name>
</gene>
<evidence type="ECO:0000256" key="1">
    <source>
        <dbReference type="ARBA" id="ARBA00004651"/>
    </source>
</evidence>
<proteinExistence type="predicted"/>
<evidence type="ECO:0000256" key="3">
    <source>
        <dbReference type="ARBA" id="ARBA00022692"/>
    </source>
</evidence>
<feature type="transmembrane region" description="Helical" evidence="6">
    <location>
        <begin position="275"/>
        <end position="297"/>
    </location>
</feature>
<dbReference type="Pfam" id="PF03772">
    <property type="entry name" value="Competence"/>
    <property type="match status" value="1"/>
</dbReference>
<feature type="transmembrane region" description="Helical" evidence="6">
    <location>
        <begin position="241"/>
        <end position="263"/>
    </location>
</feature>
<keyword evidence="9" id="KW-1185">Reference proteome</keyword>
<feature type="transmembrane region" description="Helical" evidence="6">
    <location>
        <begin position="476"/>
        <end position="494"/>
    </location>
</feature>
<evidence type="ECO:0000259" key="7">
    <source>
        <dbReference type="SMART" id="SM00849"/>
    </source>
</evidence>
<accession>Q1JVG3</accession>
<protein>
    <submittedName>
        <fullName evidence="8">DNA internalization-related competence protein ComEC/Rec2</fullName>
    </submittedName>
</protein>
<dbReference type="EMBL" id="AAEW02000040">
    <property type="protein sequence ID" value="EAT14234.1"/>
    <property type="molecule type" value="Genomic_DNA"/>
</dbReference>
<keyword evidence="3 6" id="KW-0812">Transmembrane</keyword>